<accession>A0A7W1WRP7</accession>
<protein>
    <submittedName>
        <fullName evidence="7">Thiamine pyrophosphate-binding protein</fullName>
    </submittedName>
</protein>
<evidence type="ECO:0000313" key="8">
    <source>
        <dbReference type="Proteomes" id="UP000535491"/>
    </source>
</evidence>
<dbReference type="InterPro" id="IPR047211">
    <property type="entry name" value="POXB-like"/>
</dbReference>
<dbReference type="GO" id="GO:0003824">
    <property type="term" value="F:catalytic activity"/>
    <property type="evidence" value="ECO:0007669"/>
    <property type="project" value="InterPro"/>
</dbReference>
<reference evidence="7 8" key="1">
    <citation type="submission" date="2020-07" db="EMBL/GenBank/DDBJ databases">
        <authorList>
            <person name="Feng H."/>
        </authorList>
    </citation>
    <scope>NUCLEOTIDE SEQUENCE [LARGE SCALE GENOMIC DNA]</scope>
    <source>
        <strain evidence="8">s-10</strain>
    </source>
</reference>
<feature type="domain" description="Thiamine pyrophosphate enzyme TPP-binding" evidence="5">
    <location>
        <begin position="384"/>
        <end position="529"/>
    </location>
</feature>
<dbReference type="AlphaFoldDB" id="A0A7W1WRP7"/>
<gene>
    <name evidence="7" type="ORF">H1191_10990</name>
</gene>
<dbReference type="Pfam" id="PF02776">
    <property type="entry name" value="TPP_enzyme_N"/>
    <property type="match status" value="1"/>
</dbReference>
<dbReference type="InterPro" id="IPR029035">
    <property type="entry name" value="DHS-like_NAD/FAD-binding_dom"/>
</dbReference>
<dbReference type="PANTHER" id="PTHR42981:SF2">
    <property type="entry name" value="PYRUVATE DEHYDROGENASE [UBIQUINONE]"/>
    <property type="match status" value="1"/>
</dbReference>
<dbReference type="PANTHER" id="PTHR42981">
    <property type="entry name" value="PYRUVATE DEHYDROGENASE [UBIQUINONE]"/>
    <property type="match status" value="1"/>
</dbReference>
<evidence type="ECO:0000256" key="2">
    <source>
        <dbReference type="ARBA" id="ARBA00023052"/>
    </source>
</evidence>
<proteinExistence type="inferred from homology"/>
<dbReference type="InterPro" id="IPR012001">
    <property type="entry name" value="Thiamin_PyroP_enz_TPP-bd_dom"/>
</dbReference>
<feature type="domain" description="Thiamine pyrophosphate enzyme N-terminal TPP-binding" evidence="6">
    <location>
        <begin position="11"/>
        <end position="127"/>
    </location>
</feature>
<dbReference type="InterPro" id="IPR029061">
    <property type="entry name" value="THDP-binding"/>
</dbReference>
<dbReference type="Gene3D" id="3.40.50.1220">
    <property type="entry name" value="TPP-binding domain"/>
    <property type="match status" value="1"/>
</dbReference>
<keyword evidence="2 3" id="KW-0786">Thiamine pyrophosphate</keyword>
<dbReference type="Gene3D" id="3.40.50.970">
    <property type="match status" value="2"/>
</dbReference>
<feature type="domain" description="Thiamine pyrophosphate enzyme central" evidence="4">
    <location>
        <begin position="199"/>
        <end position="318"/>
    </location>
</feature>
<dbReference type="GO" id="GO:0000287">
    <property type="term" value="F:magnesium ion binding"/>
    <property type="evidence" value="ECO:0007669"/>
    <property type="project" value="InterPro"/>
</dbReference>
<dbReference type="GO" id="GO:0030976">
    <property type="term" value="F:thiamine pyrophosphate binding"/>
    <property type="evidence" value="ECO:0007669"/>
    <property type="project" value="InterPro"/>
</dbReference>
<dbReference type="InterPro" id="IPR000399">
    <property type="entry name" value="TPP-bd_CS"/>
</dbReference>
<keyword evidence="8" id="KW-1185">Reference proteome</keyword>
<evidence type="ECO:0000259" key="4">
    <source>
        <dbReference type="Pfam" id="PF00205"/>
    </source>
</evidence>
<evidence type="ECO:0000313" key="7">
    <source>
        <dbReference type="EMBL" id="MBA4494832.1"/>
    </source>
</evidence>
<dbReference type="InterPro" id="IPR012000">
    <property type="entry name" value="Thiamin_PyroP_enz_cen_dom"/>
</dbReference>
<comment type="caution">
    <text evidence="7">The sequence shown here is derived from an EMBL/GenBank/DDBJ whole genome shotgun (WGS) entry which is preliminary data.</text>
</comment>
<dbReference type="EMBL" id="JACEIQ010000010">
    <property type="protein sequence ID" value="MBA4494832.1"/>
    <property type="molecule type" value="Genomic_DNA"/>
</dbReference>
<evidence type="ECO:0000259" key="6">
    <source>
        <dbReference type="Pfam" id="PF02776"/>
    </source>
</evidence>
<dbReference type="SUPFAM" id="SSF52518">
    <property type="entry name" value="Thiamin diphosphate-binding fold (THDP-binding)"/>
    <property type="match status" value="2"/>
</dbReference>
<dbReference type="PROSITE" id="PS00187">
    <property type="entry name" value="TPP_ENZYMES"/>
    <property type="match status" value="1"/>
</dbReference>
<dbReference type="Proteomes" id="UP000535491">
    <property type="component" value="Unassembled WGS sequence"/>
</dbReference>
<dbReference type="RefSeq" id="WP_181752075.1">
    <property type="nucleotide sequence ID" value="NZ_JACEIQ010000010.1"/>
</dbReference>
<dbReference type="Pfam" id="PF02775">
    <property type="entry name" value="TPP_enzyme_C"/>
    <property type="match status" value="1"/>
</dbReference>
<dbReference type="SUPFAM" id="SSF52467">
    <property type="entry name" value="DHS-like NAD/FAD-binding domain"/>
    <property type="match status" value="1"/>
</dbReference>
<sequence length="542" mass="59102">MEFDFTDTSRTVARHLIEQLAEWGCQRIYGVIGDANLYLLDELAKQDRIEYIACRHETSAALMASAEAKLTGKLAVCTATSGPGIALLLNGLADASHDRAPVLAVTGQVERSKLGTGSKQEIDQQKLIEPIAQFSSLVADPRSFSIQLNIAMKTALARGGVSHLSVPKDIWGQMATGPLYPPPPRAPVVMPDKEDLLSVLEWINKAERPVLLVGRGIKQVQHDVCKLAEKIQAPMIVTMPAKSYIPNDHPLFAGGLGQAGSEVSTGLLKQADLCLILGATWWPEEYVPKSVPIVQIDAAEENIGRTHPNVASLVGDFSYLIAEVIFGVESKENPSWMEEIQQKKSFWTQKIREEAEQNTATPEPQQVMRAISKYVRQDAIIALDVGDHTLWFERIFQTTNQEILISGRWRTLGFALPAAMAASLVFPERQVVAIAGDGGIMTTLADLSTAVTYQLPLIIFLINNGSYAMEKNRMKVAGLQPLGSDLPNPDFAALARAFGAEGVRVEQLSELEPAIQTALASNQVCLVDICCNDPVVPHTHIM</sequence>
<dbReference type="CDD" id="cd07039">
    <property type="entry name" value="TPP_PYR_POX"/>
    <property type="match status" value="1"/>
</dbReference>
<organism evidence="7 8">
    <name type="scientific">Paenactinomyces guangxiensis</name>
    <dbReference type="NCBI Taxonomy" id="1490290"/>
    <lineage>
        <taxon>Bacteria</taxon>
        <taxon>Bacillati</taxon>
        <taxon>Bacillota</taxon>
        <taxon>Bacilli</taxon>
        <taxon>Bacillales</taxon>
        <taxon>Thermoactinomycetaceae</taxon>
        <taxon>Paenactinomyces</taxon>
    </lineage>
</organism>
<evidence type="ECO:0000259" key="5">
    <source>
        <dbReference type="Pfam" id="PF02775"/>
    </source>
</evidence>
<dbReference type="InterPro" id="IPR011766">
    <property type="entry name" value="TPP_enzyme_TPP-bd"/>
</dbReference>
<evidence type="ECO:0000256" key="3">
    <source>
        <dbReference type="RuleBase" id="RU362132"/>
    </source>
</evidence>
<name>A0A7W1WRP7_9BACL</name>
<dbReference type="Pfam" id="PF00205">
    <property type="entry name" value="TPP_enzyme_M"/>
    <property type="match status" value="1"/>
</dbReference>
<evidence type="ECO:0000256" key="1">
    <source>
        <dbReference type="ARBA" id="ARBA00007812"/>
    </source>
</evidence>
<comment type="similarity">
    <text evidence="1 3">Belongs to the TPP enzyme family.</text>
</comment>
<dbReference type="InterPro" id="IPR047210">
    <property type="entry name" value="TPP_PYR_POXB-like"/>
</dbReference>